<dbReference type="EMBL" id="HBUE01047069">
    <property type="protein sequence ID" value="CAG6463063.1"/>
    <property type="molecule type" value="Transcribed_RNA"/>
</dbReference>
<sequence>MGIGLQGRGAHWRNGLRTHRRRVRRQRRVWLRRCGRQRRVWLRRCGRQRWVWLRCFERRRRTLGWVHSVRWFPKIFAGTILKLANHQTFRPRRLRKGFSFKAHGHPHFK</sequence>
<protein>
    <submittedName>
        <fullName evidence="1">(northern house mosquito) hypothetical protein</fullName>
    </submittedName>
</protein>
<dbReference type="EMBL" id="HBUE01047072">
    <property type="protein sequence ID" value="CAG6463064.1"/>
    <property type="molecule type" value="Transcribed_RNA"/>
</dbReference>
<name>A0A8D8FA71_CULPI</name>
<reference evidence="1" key="1">
    <citation type="submission" date="2021-05" db="EMBL/GenBank/DDBJ databases">
        <authorList>
            <person name="Alioto T."/>
            <person name="Alioto T."/>
            <person name="Gomez Garrido J."/>
        </authorList>
    </citation>
    <scope>NUCLEOTIDE SEQUENCE</scope>
</reference>
<evidence type="ECO:0000313" key="1">
    <source>
        <dbReference type="EMBL" id="CAG6463063.1"/>
    </source>
</evidence>
<accession>A0A8D8FA71</accession>
<organism evidence="1">
    <name type="scientific">Culex pipiens</name>
    <name type="common">House mosquito</name>
    <dbReference type="NCBI Taxonomy" id="7175"/>
    <lineage>
        <taxon>Eukaryota</taxon>
        <taxon>Metazoa</taxon>
        <taxon>Ecdysozoa</taxon>
        <taxon>Arthropoda</taxon>
        <taxon>Hexapoda</taxon>
        <taxon>Insecta</taxon>
        <taxon>Pterygota</taxon>
        <taxon>Neoptera</taxon>
        <taxon>Endopterygota</taxon>
        <taxon>Diptera</taxon>
        <taxon>Nematocera</taxon>
        <taxon>Culicoidea</taxon>
        <taxon>Culicidae</taxon>
        <taxon>Culicinae</taxon>
        <taxon>Culicini</taxon>
        <taxon>Culex</taxon>
        <taxon>Culex</taxon>
    </lineage>
</organism>
<proteinExistence type="predicted"/>
<dbReference type="AlphaFoldDB" id="A0A8D8FA71"/>